<accession>A0A7X9RWJ1</accession>
<dbReference type="PROSITE" id="PS51352">
    <property type="entry name" value="THIOREDOXIN_2"/>
    <property type="match status" value="1"/>
</dbReference>
<dbReference type="RefSeq" id="WP_169658263.1">
    <property type="nucleotide sequence ID" value="NZ_JABANE010000053.1"/>
</dbReference>
<dbReference type="PANTHER" id="PTHR15337">
    <property type="entry name" value="ANTERIOR GRADIENT PROTEIN-RELATED"/>
    <property type="match status" value="1"/>
</dbReference>
<dbReference type="SUPFAM" id="SSF52833">
    <property type="entry name" value="Thioredoxin-like"/>
    <property type="match status" value="1"/>
</dbReference>
<dbReference type="InterPro" id="IPR036249">
    <property type="entry name" value="Thioredoxin-like_sf"/>
</dbReference>
<gene>
    <name evidence="4" type="ORF">HHU12_18715</name>
</gene>
<sequence>MKKSTAVLFITLLSLLANFAFCQTEKYDPNADAIADIKAAVQVAKKSNKHVFVKVGGNWCSWCKLYAKFTHNNEDITKMMNDNYVKVLVNWSKENKNPEAMEYLHFPQRFGYPVFVIIDGNGKIIHTQNSAYLESGNGYDKQKVMQFLKGWTPKALDPDTYKN</sequence>
<comment type="caution">
    <text evidence="4">The sequence shown here is derived from an EMBL/GenBank/DDBJ whole genome shotgun (WGS) entry which is preliminary data.</text>
</comment>
<dbReference type="Gene3D" id="3.40.30.10">
    <property type="entry name" value="Glutaredoxin"/>
    <property type="match status" value="1"/>
</dbReference>
<dbReference type="AlphaFoldDB" id="A0A7X9RWJ1"/>
<evidence type="ECO:0000313" key="4">
    <source>
        <dbReference type="EMBL" id="NME70013.1"/>
    </source>
</evidence>
<dbReference type="Proteomes" id="UP000576082">
    <property type="component" value="Unassembled WGS sequence"/>
</dbReference>
<evidence type="ECO:0000256" key="1">
    <source>
        <dbReference type="ARBA" id="ARBA00022729"/>
    </source>
</evidence>
<evidence type="ECO:0000259" key="3">
    <source>
        <dbReference type="PROSITE" id="PS51352"/>
    </source>
</evidence>
<reference evidence="4 5" key="1">
    <citation type="submission" date="2020-04" db="EMBL/GenBank/DDBJ databases">
        <title>Flammeovirga sp. SR4, a novel species isolated from seawater.</title>
        <authorList>
            <person name="Wang X."/>
        </authorList>
    </citation>
    <scope>NUCLEOTIDE SEQUENCE [LARGE SCALE GENOMIC DNA]</scope>
    <source>
        <strain evidence="4 5">ATCC 23126</strain>
    </source>
</reference>
<name>A0A7X9RWJ1_9BACT</name>
<evidence type="ECO:0000256" key="2">
    <source>
        <dbReference type="SAM" id="SignalP"/>
    </source>
</evidence>
<evidence type="ECO:0000313" key="5">
    <source>
        <dbReference type="Proteomes" id="UP000576082"/>
    </source>
</evidence>
<dbReference type="InterPro" id="IPR013766">
    <property type="entry name" value="Thioredoxin_domain"/>
</dbReference>
<keyword evidence="5" id="KW-1185">Reference proteome</keyword>
<feature type="signal peptide" evidence="2">
    <location>
        <begin position="1"/>
        <end position="22"/>
    </location>
</feature>
<organism evidence="4 5">
    <name type="scientific">Flammeovirga aprica JL-4</name>
    <dbReference type="NCBI Taxonomy" id="694437"/>
    <lineage>
        <taxon>Bacteria</taxon>
        <taxon>Pseudomonadati</taxon>
        <taxon>Bacteroidota</taxon>
        <taxon>Cytophagia</taxon>
        <taxon>Cytophagales</taxon>
        <taxon>Flammeovirgaceae</taxon>
        <taxon>Flammeovirga</taxon>
    </lineage>
</organism>
<proteinExistence type="predicted"/>
<dbReference type="PANTHER" id="PTHR15337:SF11">
    <property type="entry name" value="THIOREDOXIN DOMAIN-CONTAINING PROTEIN"/>
    <property type="match status" value="1"/>
</dbReference>
<feature type="chain" id="PRO_5031230772" evidence="2">
    <location>
        <begin position="23"/>
        <end position="163"/>
    </location>
</feature>
<feature type="domain" description="Thioredoxin" evidence="3">
    <location>
        <begin position="10"/>
        <end position="153"/>
    </location>
</feature>
<dbReference type="EMBL" id="JABANE010000053">
    <property type="protein sequence ID" value="NME70013.1"/>
    <property type="molecule type" value="Genomic_DNA"/>
</dbReference>
<dbReference type="InterPro" id="IPR051099">
    <property type="entry name" value="AGR/TXD"/>
</dbReference>
<keyword evidence="1 2" id="KW-0732">Signal</keyword>
<dbReference type="Pfam" id="PF13899">
    <property type="entry name" value="Thioredoxin_7"/>
    <property type="match status" value="1"/>
</dbReference>
<protein>
    <submittedName>
        <fullName evidence="4">Thioredoxin family protein</fullName>
    </submittedName>
</protein>